<evidence type="ECO:0000256" key="1">
    <source>
        <dbReference type="ARBA" id="ARBA00001946"/>
    </source>
</evidence>
<dbReference type="GO" id="GO:0006281">
    <property type="term" value="P:DNA repair"/>
    <property type="evidence" value="ECO:0007669"/>
    <property type="project" value="UniProtKB-KW"/>
</dbReference>
<keyword evidence="6 14" id="KW-0255">Endonuclease</keyword>
<organism evidence="14 15">
    <name type="scientific">Spiroplasma apis B31</name>
    <dbReference type="NCBI Taxonomy" id="1276258"/>
    <lineage>
        <taxon>Bacteria</taxon>
        <taxon>Bacillati</taxon>
        <taxon>Mycoplasmatota</taxon>
        <taxon>Mollicutes</taxon>
        <taxon>Entomoplasmatales</taxon>
        <taxon>Spiroplasmataceae</taxon>
        <taxon>Spiroplasma</taxon>
    </lineage>
</organism>
<dbReference type="GO" id="GO:0005737">
    <property type="term" value="C:cytoplasm"/>
    <property type="evidence" value="ECO:0007669"/>
    <property type="project" value="UniProtKB-SubCell"/>
</dbReference>
<evidence type="ECO:0000313" key="15">
    <source>
        <dbReference type="Proteomes" id="UP000018550"/>
    </source>
</evidence>
<evidence type="ECO:0000256" key="4">
    <source>
        <dbReference type="ARBA" id="ARBA00022722"/>
    </source>
</evidence>
<comment type="cofactor">
    <cofactor evidence="1">
        <name>Mg(2+)</name>
        <dbReference type="ChEBI" id="CHEBI:18420"/>
    </cofactor>
</comment>
<name>V5RI67_SPIAP</name>
<keyword evidence="3" id="KW-0963">Cytoplasm</keyword>
<dbReference type="GO" id="GO:0016787">
    <property type="term" value="F:hydrolase activity"/>
    <property type="evidence" value="ECO:0007669"/>
    <property type="project" value="UniProtKB-KW"/>
</dbReference>
<keyword evidence="5" id="KW-0479">Metal-binding</keyword>
<dbReference type="InterPro" id="IPR004612">
    <property type="entry name" value="Resolv_RecU"/>
</dbReference>
<keyword evidence="7" id="KW-0227">DNA damage</keyword>
<dbReference type="PATRIC" id="fig|1276258.3.peg.302"/>
<dbReference type="CDD" id="cd22354">
    <property type="entry name" value="RecU-like"/>
    <property type="match status" value="1"/>
</dbReference>
<dbReference type="InterPro" id="IPR011335">
    <property type="entry name" value="Restrct_endonuc-II-like"/>
</dbReference>
<protein>
    <recommendedName>
        <fullName evidence="13">Holliday junction resolvase RecU</fullName>
    </recommendedName>
</protein>
<dbReference type="InterPro" id="IPR011856">
    <property type="entry name" value="tRNA_endonuc-like_dom_sf"/>
</dbReference>
<dbReference type="GO" id="GO:0004519">
    <property type="term" value="F:endonuclease activity"/>
    <property type="evidence" value="ECO:0007669"/>
    <property type="project" value="UniProtKB-KW"/>
</dbReference>
<accession>V5RI67</accession>
<evidence type="ECO:0000256" key="3">
    <source>
        <dbReference type="ARBA" id="ARBA00022490"/>
    </source>
</evidence>
<dbReference type="eggNOG" id="COG3331">
    <property type="taxonomic scope" value="Bacteria"/>
</dbReference>
<dbReference type="AlphaFoldDB" id="V5RI67"/>
<keyword evidence="10" id="KW-0233">DNA recombination</keyword>
<dbReference type="EMBL" id="CP006682">
    <property type="protein sequence ID" value="AHB36153.1"/>
    <property type="molecule type" value="Genomic_DNA"/>
</dbReference>
<dbReference type="SUPFAM" id="SSF52980">
    <property type="entry name" value="Restriction endonuclease-like"/>
    <property type="match status" value="1"/>
</dbReference>
<dbReference type="Gene3D" id="3.40.1350.10">
    <property type="match status" value="1"/>
</dbReference>
<evidence type="ECO:0000256" key="9">
    <source>
        <dbReference type="ARBA" id="ARBA00022842"/>
    </source>
</evidence>
<evidence type="ECO:0000256" key="11">
    <source>
        <dbReference type="ARBA" id="ARBA00023204"/>
    </source>
</evidence>
<reference evidence="14 15" key="1">
    <citation type="journal article" date="2014" name="Genome Announc.">
        <title>Complete Genome Sequence of Spiroplasma apis B31T (ATCC 33834), a Bacterium Associated with May Disease of Honeybees (Apis mellifera).</title>
        <authorList>
            <person name="Ku C."/>
            <person name="Lo W.S."/>
            <person name="Chen L.L."/>
            <person name="Kuo C.H."/>
        </authorList>
    </citation>
    <scope>NUCLEOTIDE SEQUENCE [LARGE SCALE GENOMIC DNA]</scope>
    <source>
        <strain evidence="14">B31</strain>
    </source>
</reference>
<dbReference type="HOGENOM" id="CLU_096340_2_0_14"/>
<evidence type="ECO:0000256" key="10">
    <source>
        <dbReference type="ARBA" id="ARBA00023172"/>
    </source>
</evidence>
<keyword evidence="15" id="KW-1185">Reference proteome</keyword>
<evidence type="ECO:0000256" key="7">
    <source>
        <dbReference type="ARBA" id="ARBA00022763"/>
    </source>
</evidence>
<proteinExistence type="inferred from homology"/>
<evidence type="ECO:0000256" key="8">
    <source>
        <dbReference type="ARBA" id="ARBA00022801"/>
    </source>
</evidence>
<dbReference type="RefSeq" id="WP_023789087.1">
    <property type="nucleotide sequence ID" value="NC_022998.1"/>
</dbReference>
<keyword evidence="4" id="KW-0540">Nuclease</keyword>
<evidence type="ECO:0000313" key="14">
    <source>
        <dbReference type="EMBL" id="AHB36153.1"/>
    </source>
</evidence>
<keyword evidence="9" id="KW-0460">Magnesium</keyword>
<comment type="similarity">
    <text evidence="12">Belongs to the RecU family.</text>
</comment>
<dbReference type="GO" id="GO:0046872">
    <property type="term" value="F:metal ion binding"/>
    <property type="evidence" value="ECO:0007669"/>
    <property type="project" value="UniProtKB-KW"/>
</dbReference>
<gene>
    <name evidence="14" type="primary">recU</name>
    <name evidence="14" type="ORF">SAPIS_v1c03070</name>
</gene>
<evidence type="ECO:0000256" key="5">
    <source>
        <dbReference type="ARBA" id="ARBA00022723"/>
    </source>
</evidence>
<sequence length="162" mass="19047">MILKNKGLYLESVINYTLEKYSNDSLAYFYKIPLNSTLISVDNNILKSKLTKNVFCDYIGIYKGAYIEFEAKETELDYFNLSNIKKSQFEKLEIVSKNSGVSFIVVYFHKYDKYYGLSWSSLLNFNTKKISFDWFERNGFEIFFDGRSLGLIDFINHLINCI</sequence>
<evidence type="ECO:0000256" key="12">
    <source>
        <dbReference type="ARBA" id="ARBA00023447"/>
    </source>
</evidence>
<dbReference type="Proteomes" id="UP000018550">
    <property type="component" value="Chromosome"/>
</dbReference>
<comment type="subcellular location">
    <subcellularLocation>
        <location evidence="2">Cytoplasm</location>
    </subcellularLocation>
</comment>
<keyword evidence="8" id="KW-0378">Hydrolase</keyword>
<dbReference type="KEGG" id="sapi:SAPIS_v1c03070"/>
<dbReference type="GO" id="GO:0003676">
    <property type="term" value="F:nucleic acid binding"/>
    <property type="evidence" value="ECO:0007669"/>
    <property type="project" value="InterPro"/>
</dbReference>
<dbReference type="Pfam" id="PF03838">
    <property type="entry name" value="RecU"/>
    <property type="match status" value="1"/>
</dbReference>
<evidence type="ECO:0000256" key="2">
    <source>
        <dbReference type="ARBA" id="ARBA00004496"/>
    </source>
</evidence>
<evidence type="ECO:0000256" key="6">
    <source>
        <dbReference type="ARBA" id="ARBA00022759"/>
    </source>
</evidence>
<dbReference type="GO" id="GO:0006310">
    <property type="term" value="P:DNA recombination"/>
    <property type="evidence" value="ECO:0007669"/>
    <property type="project" value="UniProtKB-KW"/>
</dbReference>
<dbReference type="STRING" id="1276258.SAPIS_v1c03070"/>
<evidence type="ECO:0000256" key="13">
    <source>
        <dbReference type="ARBA" id="ARBA00029523"/>
    </source>
</evidence>
<keyword evidence="11" id="KW-0234">DNA repair</keyword>